<keyword evidence="1 3" id="KW-0597">Phosphoprotein</keyword>
<organism evidence="6 7">
    <name type="scientific">Glaciimonas soli</name>
    <dbReference type="NCBI Taxonomy" id="2590999"/>
    <lineage>
        <taxon>Bacteria</taxon>
        <taxon>Pseudomonadati</taxon>
        <taxon>Pseudomonadota</taxon>
        <taxon>Betaproteobacteria</taxon>
        <taxon>Burkholderiales</taxon>
        <taxon>Oxalobacteraceae</taxon>
        <taxon>Glaciimonas</taxon>
    </lineage>
</organism>
<dbReference type="SMART" id="SM00421">
    <property type="entry name" value="HTH_LUXR"/>
    <property type="match status" value="1"/>
</dbReference>
<reference evidence="6 7" key="1">
    <citation type="submission" date="2019-10" db="EMBL/GenBank/DDBJ databases">
        <title>Glaciimonas soli sp. nov., a psychrophilic bacterium isolated from the forest soil of a high elevation mountain in Taiwan.</title>
        <authorList>
            <person name="Wang L.-T."/>
            <person name="Shieh W.Y."/>
        </authorList>
    </citation>
    <scope>NUCLEOTIDE SEQUENCE [LARGE SCALE GENOMIC DNA]</scope>
    <source>
        <strain evidence="6 7">GS1</strain>
    </source>
</reference>
<dbReference type="PROSITE" id="PS50043">
    <property type="entry name" value="HTH_LUXR_2"/>
    <property type="match status" value="1"/>
</dbReference>
<dbReference type="SUPFAM" id="SSF46894">
    <property type="entry name" value="C-terminal effector domain of the bipartite response regulators"/>
    <property type="match status" value="1"/>
</dbReference>
<feature type="domain" description="Response regulatory" evidence="5">
    <location>
        <begin position="17"/>
        <end position="136"/>
    </location>
</feature>
<dbReference type="SMART" id="SM00448">
    <property type="entry name" value="REC"/>
    <property type="match status" value="1"/>
</dbReference>
<dbReference type="PRINTS" id="PR00038">
    <property type="entry name" value="HTHLUXR"/>
</dbReference>
<keyword evidence="7" id="KW-1185">Reference proteome</keyword>
<dbReference type="AlphaFoldDB" id="A0A843YSQ8"/>
<dbReference type="PANTHER" id="PTHR43214">
    <property type="entry name" value="TWO-COMPONENT RESPONSE REGULATOR"/>
    <property type="match status" value="1"/>
</dbReference>
<evidence type="ECO:0000313" key="6">
    <source>
        <dbReference type="EMBL" id="MQR01017.1"/>
    </source>
</evidence>
<keyword evidence="2" id="KW-0238">DNA-binding</keyword>
<accession>A0A843YSQ8</accession>
<dbReference type="GO" id="GO:0006355">
    <property type="term" value="P:regulation of DNA-templated transcription"/>
    <property type="evidence" value="ECO:0007669"/>
    <property type="project" value="InterPro"/>
</dbReference>
<sequence>MPRVAATGTCSYKTMRQIILADHHPIIVAGVRSYIERSPGFNITATVATTDQLVARLTDTQCDILIMDFSMPISRICDGLTLLSYVKRHYPALWVIVFTMNAMPAVLYQIIKGGVNGLLHVSDEMAELGHAIQGEGQNAHYIGTSIRNMLRAGPLVKMPTPRETEVLRLYVEGLTLHEIAKRLNKSVKTVGLQKTSAMKKMGLQNDIELGRYARGIDAPLGEHFVAVPEPKMLTLSVLAHATGSS</sequence>
<comment type="caution">
    <text evidence="6">The sequence shown here is derived from an EMBL/GenBank/DDBJ whole genome shotgun (WGS) entry which is preliminary data.</text>
</comment>
<dbReference type="CDD" id="cd06170">
    <property type="entry name" value="LuxR_C_like"/>
    <property type="match status" value="1"/>
</dbReference>
<gene>
    <name evidence="6" type="ORF">GEV47_10020</name>
</gene>
<evidence type="ECO:0000256" key="2">
    <source>
        <dbReference type="ARBA" id="ARBA00023125"/>
    </source>
</evidence>
<dbReference type="PANTHER" id="PTHR43214:SF17">
    <property type="entry name" value="TRANSCRIPTIONAL REGULATORY PROTEIN RCSB"/>
    <property type="match status" value="1"/>
</dbReference>
<dbReference type="OrthoDB" id="8585266at2"/>
<dbReference type="InterPro" id="IPR036388">
    <property type="entry name" value="WH-like_DNA-bd_sf"/>
</dbReference>
<dbReference type="InterPro" id="IPR016032">
    <property type="entry name" value="Sig_transdc_resp-reg_C-effctor"/>
</dbReference>
<feature type="modified residue" description="4-aspartylphosphate" evidence="3">
    <location>
        <position position="68"/>
    </location>
</feature>
<dbReference type="Pfam" id="PF00196">
    <property type="entry name" value="GerE"/>
    <property type="match status" value="1"/>
</dbReference>
<dbReference type="GO" id="GO:0003677">
    <property type="term" value="F:DNA binding"/>
    <property type="evidence" value="ECO:0007669"/>
    <property type="project" value="UniProtKB-KW"/>
</dbReference>
<dbReference type="InterPro" id="IPR000792">
    <property type="entry name" value="Tscrpt_reg_LuxR_C"/>
</dbReference>
<dbReference type="SUPFAM" id="SSF52172">
    <property type="entry name" value="CheY-like"/>
    <property type="match status" value="1"/>
</dbReference>
<evidence type="ECO:0000259" key="4">
    <source>
        <dbReference type="PROSITE" id="PS50043"/>
    </source>
</evidence>
<evidence type="ECO:0000256" key="1">
    <source>
        <dbReference type="ARBA" id="ARBA00022553"/>
    </source>
</evidence>
<dbReference type="InterPro" id="IPR058245">
    <property type="entry name" value="NreC/VraR/RcsB-like_REC"/>
</dbReference>
<dbReference type="InterPro" id="IPR001789">
    <property type="entry name" value="Sig_transdc_resp-reg_receiver"/>
</dbReference>
<feature type="domain" description="HTH luxR-type" evidence="4">
    <location>
        <begin position="152"/>
        <end position="217"/>
    </location>
</feature>
<protein>
    <submittedName>
        <fullName evidence="6">Response regulator</fullName>
    </submittedName>
</protein>
<dbReference type="PROSITE" id="PS50110">
    <property type="entry name" value="RESPONSE_REGULATORY"/>
    <property type="match status" value="1"/>
</dbReference>
<dbReference type="InterPro" id="IPR011006">
    <property type="entry name" value="CheY-like_superfamily"/>
</dbReference>
<evidence type="ECO:0000313" key="7">
    <source>
        <dbReference type="Proteomes" id="UP000451565"/>
    </source>
</evidence>
<dbReference type="EMBL" id="WINI01000004">
    <property type="protein sequence ID" value="MQR01017.1"/>
    <property type="molecule type" value="Genomic_DNA"/>
</dbReference>
<evidence type="ECO:0000256" key="3">
    <source>
        <dbReference type="PROSITE-ProRule" id="PRU00169"/>
    </source>
</evidence>
<dbReference type="InterPro" id="IPR039420">
    <property type="entry name" value="WalR-like"/>
</dbReference>
<dbReference type="CDD" id="cd17535">
    <property type="entry name" value="REC_NarL-like"/>
    <property type="match status" value="1"/>
</dbReference>
<dbReference type="GO" id="GO:0000160">
    <property type="term" value="P:phosphorelay signal transduction system"/>
    <property type="evidence" value="ECO:0007669"/>
    <property type="project" value="InterPro"/>
</dbReference>
<dbReference type="Gene3D" id="3.40.50.2300">
    <property type="match status" value="1"/>
</dbReference>
<proteinExistence type="predicted"/>
<name>A0A843YSQ8_9BURK</name>
<evidence type="ECO:0000259" key="5">
    <source>
        <dbReference type="PROSITE" id="PS50110"/>
    </source>
</evidence>
<dbReference type="Proteomes" id="UP000451565">
    <property type="component" value="Unassembled WGS sequence"/>
</dbReference>
<dbReference type="Pfam" id="PF00072">
    <property type="entry name" value="Response_reg"/>
    <property type="match status" value="1"/>
</dbReference>
<dbReference type="Gene3D" id="1.10.10.10">
    <property type="entry name" value="Winged helix-like DNA-binding domain superfamily/Winged helix DNA-binding domain"/>
    <property type="match status" value="1"/>
</dbReference>